<organism evidence="1">
    <name type="scientific">viral metagenome</name>
    <dbReference type="NCBI Taxonomy" id="1070528"/>
    <lineage>
        <taxon>unclassified sequences</taxon>
        <taxon>metagenomes</taxon>
        <taxon>organismal metagenomes</taxon>
    </lineage>
</organism>
<accession>A0A6C0CAK3</accession>
<dbReference type="AlphaFoldDB" id="A0A6C0CAK3"/>
<dbReference type="EMBL" id="MN739356">
    <property type="protein sequence ID" value="QHT00544.1"/>
    <property type="molecule type" value="Genomic_DNA"/>
</dbReference>
<evidence type="ECO:0000313" key="1">
    <source>
        <dbReference type="EMBL" id="QHT00544.1"/>
    </source>
</evidence>
<protein>
    <submittedName>
        <fullName evidence="1">Uncharacterized protein</fullName>
    </submittedName>
</protein>
<name>A0A6C0CAK3_9ZZZZ</name>
<reference evidence="1" key="1">
    <citation type="journal article" date="2020" name="Nature">
        <title>Giant virus diversity and host interactions through global metagenomics.</title>
        <authorList>
            <person name="Schulz F."/>
            <person name="Roux S."/>
            <person name="Paez-Espino D."/>
            <person name="Jungbluth S."/>
            <person name="Walsh D.A."/>
            <person name="Denef V.J."/>
            <person name="McMahon K.D."/>
            <person name="Konstantinidis K.T."/>
            <person name="Eloe-Fadrosh E.A."/>
            <person name="Kyrpides N.C."/>
            <person name="Woyke T."/>
        </authorList>
    </citation>
    <scope>NUCLEOTIDE SEQUENCE</scope>
    <source>
        <strain evidence="1">GVMAG-M-3300020192-26</strain>
    </source>
</reference>
<proteinExistence type="predicted"/>
<sequence length="79" mass="9092">MAAQNDQFIHDNLVNTLEYVDPNDVLLEGLGPNKSPLAEELADKIIERLCRKTFREINQRRRGDDIIGRSIHPTDHRQA</sequence>